<evidence type="ECO:0000313" key="1">
    <source>
        <dbReference type="EMBL" id="KAK8768190.1"/>
    </source>
</evidence>
<proteinExistence type="predicted"/>
<dbReference type="AlphaFoldDB" id="A0AAQ4E0F0"/>
<gene>
    <name evidence="1" type="ORF">V5799_015346</name>
</gene>
<feature type="non-terminal residue" evidence="1">
    <location>
        <position position="1"/>
    </location>
</feature>
<accession>A0AAQ4E0F0</accession>
<name>A0AAQ4E0F0_AMBAM</name>
<dbReference type="Proteomes" id="UP001321473">
    <property type="component" value="Unassembled WGS sequence"/>
</dbReference>
<keyword evidence="2" id="KW-1185">Reference proteome</keyword>
<organism evidence="1 2">
    <name type="scientific">Amblyomma americanum</name>
    <name type="common">Lone star tick</name>
    <dbReference type="NCBI Taxonomy" id="6943"/>
    <lineage>
        <taxon>Eukaryota</taxon>
        <taxon>Metazoa</taxon>
        <taxon>Ecdysozoa</taxon>
        <taxon>Arthropoda</taxon>
        <taxon>Chelicerata</taxon>
        <taxon>Arachnida</taxon>
        <taxon>Acari</taxon>
        <taxon>Parasitiformes</taxon>
        <taxon>Ixodida</taxon>
        <taxon>Ixodoidea</taxon>
        <taxon>Ixodidae</taxon>
        <taxon>Amblyomminae</taxon>
        <taxon>Amblyomma</taxon>
    </lineage>
</organism>
<evidence type="ECO:0000313" key="2">
    <source>
        <dbReference type="Proteomes" id="UP001321473"/>
    </source>
</evidence>
<comment type="caution">
    <text evidence="1">The sequence shown here is derived from an EMBL/GenBank/DDBJ whole genome shotgun (WGS) entry which is preliminary data.</text>
</comment>
<dbReference type="EMBL" id="JARKHS020024360">
    <property type="protein sequence ID" value="KAK8768190.1"/>
    <property type="molecule type" value="Genomic_DNA"/>
</dbReference>
<sequence>HDKYLCPVCKAEFACLKSPAPRAGAWLCGETQHDSVLFHCRISSLEGKD</sequence>
<reference evidence="1 2" key="1">
    <citation type="journal article" date="2023" name="Arcadia Sci">
        <title>De novo assembly of a long-read Amblyomma americanum tick genome.</title>
        <authorList>
            <person name="Chou S."/>
            <person name="Poskanzer K.E."/>
            <person name="Rollins M."/>
            <person name="Thuy-Boun P.S."/>
        </authorList>
    </citation>
    <scope>NUCLEOTIDE SEQUENCE [LARGE SCALE GENOMIC DNA]</scope>
    <source>
        <strain evidence="1">F_SG_1</strain>
        <tissue evidence="1">Salivary glands</tissue>
    </source>
</reference>
<protein>
    <submittedName>
        <fullName evidence="1">Uncharacterized protein</fullName>
    </submittedName>
</protein>